<dbReference type="AlphaFoldDB" id="A0A6V8K6V9"/>
<feature type="compositionally biased region" description="Polar residues" evidence="1">
    <location>
        <begin position="49"/>
        <end position="66"/>
    </location>
</feature>
<comment type="caution">
    <text evidence="2">The sequence shown here is derived from an EMBL/GenBank/DDBJ whole genome shotgun (WGS) entry which is preliminary data.</text>
</comment>
<feature type="region of interest" description="Disordered" evidence="1">
    <location>
        <begin position="36"/>
        <end position="74"/>
    </location>
</feature>
<accession>A0A6V8K6V9</accession>
<evidence type="ECO:0000313" key="3">
    <source>
        <dbReference type="Proteomes" id="UP000482800"/>
    </source>
</evidence>
<name>A0A6V8K6V9_9ACTN</name>
<organism evidence="2 3">
    <name type="scientific">Phytohabitans houttuyneae</name>
    <dbReference type="NCBI Taxonomy" id="1076126"/>
    <lineage>
        <taxon>Bacteria</taxon>
        <taxon>Bacillati</taxon>
        <taxon>Actinomycetota</taxon>
        <taxon>Actinomycetes</taxon>
        <taxon>Micromonosporales</taxon>
        <taxon>Micromonosporaceae</taxon>
    </lineage>
</organism>
<evidence type="ECO:0000256" key="1">
    <source>
        <dbReference type="SAM" id="MobiDB-lite"/>
    </source>
</evidence>
<evidence type="ECO:0000313" key="2">
    <source>
        <dbReference type="EMBL" id="GFJ80933.1"/>
    </source>
</evidence>
<protein>
    <submittedName>
        <fullName evidence="2">Uncharacterized protein</fullName>
    </submittedName>
</protein>
<reference evidence="2 3" key="1">
    <citation type="submission" date="2020-03" db="EMBL/GenBank/DDBJ databases">
        <title>Whole genome shotgun sequence of Phytohabitans houttuyneae NBRC 108639.</title>
        <authorList>
            <person name="Komaki H."/>
            <person name="Tamura T."/>
        </authorList>
    </citation>
    <scope>NUCLEOTIDE SEQUENCE [LARGE SCALE GENOMIC DNA]</scope>
    <source>
        <strain evidence="2 3">NBRC 108639</strain>
    </source>
</reference>
<dbReference type="EMBL" id="BLPF01000002">
    <property type="protein sequence ID" value="GFJ80933.1"/>
    <property type="molecule type" value="Genomic_DNA"/>
</dbReference>
<reference evidence="2 3" key="2">
    <citation type="submission" date="2020-03" db="EMBL/GenBank/DDBJ databases">
        <authorList>
            <person name="Ichikawa N."/>
            <person name="Kimura A."/>
            <person name="Kitahashi Y."/>
            <person name="Uohara A."/>
        </authorList>
    </citation>
    <scope>NUCLEOTIDE SEQUENCE [LARGE SCALE GENOMIC DNA]</scope>
    <source>
        <strain evidence="2 3">NBRC 108639</strain>
    </source>
</reference>
<sequence>MESNVSPGRSRPYRPARLAGVVTLLAILVAPVAACSGSPSPPEQAEPGVTTSVPLATVPASPTQSGKAGGAVPGRQSAADQLADFFVAATRLDADLRDAAKRINGGVRRDVVALDPATVAAVRAIRPQALVGTIPGGMERELLRSVMLLYSEIVSRRLAMNRVVSFAASAPLPRAGTDAQELIDCLGNGAPAARRFAGDLAQVRALASSSEPIAVAPRDSLATAEVAVRARYIDALNGGCDTCGGGVLTRLVPVVWKRQGGLDGTVGGVPFAATFAAGSGWQVQLNSC</sequence>
<proteinExistence type="predicted"/>
<dbReference type="Proteomes" id="UP000482800">
    <property type="component" value="Unassembled WGS sequence"/>
</dbReference>
<keyword evidence="3" id="KW-1185">Reference proteome</keyword>
<gene>
    <name evidence="2" type="ORF">Phou_051130</name>
</gene>